<keyword evidence="8 9" id="KW-0807">Transducer</keyword>
<comment type="caution">
    <text evidence="9">Lacks conserved residue(s) required for the propagation of feature annotation.</text>
</comment>
<gene>
    <name evidence="10" type="ORF">PV328_008505</name>
</gene>
<evidence type="ECO:0000256" key="6">
    <source>
        <dbReference type="ARBA" id="ARBA00023136"/>
    </source>
</evidence>
<feature type="transmembrane region" description="Helical" evidence="9">
    <location>
        <begin position="193"/>
        <end position="214"/>
    </location>
</feature>
<dbReference type="GO" id="GO:0007165">
    <property type="term" value="P:signal transduction"/>
    <property type="evidence" value="ECO:0007669"/>
    <property type="project" value="UniProtKB-KW"/>
</dbReference>
<evidence type="ECO:0000313" key="10">
    <source>
        <dbReference type="EMBL" id="KAK0170683.1"/>
    </source>
</evidence>
<evidence type="ECO:0000256" key="3">
    <source>
        <dbReference type="ARBA" id="ARBA00022692"/>
    </source>
</evidence>
<evidence type="ECO:0000256" key="8">
    <source>
        <dbReference type="ARBA" id="ARBA00023224"/>
    </source>
</evidence>
<keyword evidence="4 9" id="KW-0552">Olfaction</keyword>
<evidence type="ECO:0000256" key="9">
    <source>
        <dbReference type="RuleBase" id="RU351113"/>
    </source>
</evidence>
<reference evidence="10" key="1">
    <citation type="journal article" date="2023" name="bioRxiv">
        <title>Scaffold-level genome assemblies of two parasitoid biocontrol wasps reveal the parthenogenesis mechanism and an associated novel virus.</title>
        <authorList>
            <person name="Inwood S."/>
            <person name="Skelly J."/>
            <person name="Guhlin J."/>
            <person name="Harrop T."/>
            <person name="Goldson S."/>
            <person name="Dearden P."/>
        </authorList>
    </citation>
    <scope>NUCLEOTIDE SEQUENCE</scope>
    <source>
        <strain evidence="10">Irish</strain>
        <tissue evidence="10">Whole body</tissue>
    </source>
</reference>
<evidence type="ECO:0000256" key="7">
    <source>
        <dbReference type="ARBA" id="ARBA00023170"/>
    </source>
</evidence>
<dbReference type="EMBL" id="JAQQBS010000003">
    <property type="protein sequence ID" value="KAK0170683.1"/>
    <property type="molecule type" value="Genomic_DNA"/>
</dbReference>
<feature type="transmembrane region" description="Helical" evidence="9">
    <location>
        <begin position="128"/>
        <end position="154"/>
    </location>
</feature>
<keyword evidence="2 9" id="KW-0716">Sensory transduction</keyword>
<comment type="subcellular location">
    <subcellularLocation>
        <location evidence="9">Cell membrane</location>
        <topology evidence="9">Multi-pass membrane protein</topology>
    </subcellularLocation>
    <subcellularLocation>
        <location evidence="1">Membrane</location>
        <topology evidence="1">Multi-pass membrane protein</topology>
    </subcellularLocation>
</comment>
<dbReference type="GO" id="GO:0005549">
    <property type="term" value="F:odorant binding"/>
    <property type="evidence" value="ECO:0007669"/>
    <property type="project" value="InterPro"/>
</dbReference>
<feature type="transmembrane region" description="Helical" evidence="9">
    <location>
        <begin position="37"/>
        <end position="57"/>
    </location>
</feature>
<keyword evidence="5 9" id="KW-1133">Transmembrane helix</keyword>
<feature type="transmembrane region" description="Helical" evidence="9">
    <location>
        <begin position="64"/>
        <end position="82"/>
    </location>
</feature>
<feature type="transmembrane region" description="Helical" evidence="9">
    <location>
        <begin position="166"/>
        <end position="187"/>
    </location>
</feature>
<keyword evidence="3 9" id="KW-0812">Transmembrane</keyword>
<dbReference type="GO" id="GO:0004984">
    <property type="term" value="F:olfactory receptor activity"/>
    <property type="evidence" value="ECO:0007669"/>
    <property type="project" value="InterPro"/>
</dbReference>
<dbReference type="AlphaFoldDB" id="A0AA39FJL0"/>
<keyword evidence="11" id="KW-1185">Reference proteome</keyword>
<reference evidence="10" key="2">
    <citation type="submission" date="2023-03" db="EMBL/GenBank/DDBJ databases">
        <authorList>
            <person name="Inwood S.N."/>
            <person name="Skelly J.G."/>
            <person name="Guhlin J."/>
            <person name="Harrop T.W.R."/>
            <person name="Goldson S.G."/>
            <person name="Dearden P.K."/>
        </authorList>
    </citation>
    <scope>NUCLEOTIDE SEQUENCE</scope>
    <source>
        <strain evidence="10">Irish</strain>
        <tissue evidence="10">Whole body</tissue>
    </source>
</reference>
<comment type="caution">
    <text evidence="10">The sequence shown here is derived from an EMBL/GenBank/DDBJ whole genome shotgun (WGS) entry which is preliminary data.</text>
</comment>
<comment type="similarity">
    <text evidence="9">Belongs to the insect chemoreceptor superfamily. Heteromeric odorant receptor channel (TC 1.A.69) family.</text>
</comment>
<dbReference type="Proteomes" id="UP001168990">
    <property type="component" value="Unassembled WGS sequence"/>
</dbReference>
<dbReference type="InterPro" id="IPR004117">
    <property type="entry name" value="7tm6_olfct_rcpt"/>
</dbReference>
<dbReference type="PANTHER" id="PTHR21137:SF26">
    <property type="entry name" value="ODORANT RECEPTOR 10A-RELATED"/>
    <property type="match status" value="1"/>
</dbReference>
<evidence type="ECO:0000256" key="1">
    <source>
        <dbReference type="ARBA" id="ARBA00004141"/>
    </source>
</evidence>
<dbReference type="GO" id="GO:0005886">
    <property type="term" value="C:plasma membrane"/>
    <property type="evidence" value="ECO:0007669"/>
    <property type="project" value="UniProtKB-SubCell"/>
</dbReference>
<proteinExistence type="inferred from homology"/>
<accession>A0AA39FJL0</accession>
<evidence type="ECO:0000256" key="2">
    <source>
        <dbReference type="ARBA" id="ARBA00022606"/>
    </source>
</evidence>
<dbReference type="Pfam" id="PF02949">
    <property type="entry name" value="7tm_6"/>
    <property type="match status" value="1"/>
</dbReference>
<evidence type="ECO:0000313" key="11">
    <source>
        <dbReference type="Proteomes" id="UP001168990"/>
    </source>
</evidence>
<keyword evidence="6 9" id="KW-0472">Membrane</keyword>
<evidence type="ECO:0000256" key="4">
    <source>
        <dbReference type="ARBA" id="ARBA00022725"/>
    </source>
</evidence>
<sequence length="358" mass="41154">MAKDPMNNYYVFRNTVENMLFIIGHYPPKTTSKFYRFIPYINMFVHAYCGFGIFYYIKLHINNLLLVISVLGLLITHVVSIVKARSICILVNRDEMIELLKISDAYFNSVKNSPRMTSLLKDFSTYNYMFWLLTISCITICLAGAGSPFLFFVIDKIKHVERPSYVLLYEVAYPYVTQFDGIIYVFHWMNQTYAAICASIMTCSVQGIFSLLVFRMISELRDMSHHHERLGKSEEESNAMSYCTNKYTTLIEYSESIQNIFGLIILQMFISNAVQLCACNNQYIRHSICHGISVYKNVGIMSLRIGWFTVNHGAADKLGDDNNHSETIDSESLPLFNYLAQRYSIGELVNDNSINNGT</sequence>
<keyword evidence="7 9" id="KW-0675">Receptor</keyword>
<organism evidence="10 11">
    <name type="scientific">Microctonus aethiopoides</name>
    <dbReference type="NCBI Taxonomy" id="144406"/>
    <lineage>
        <taxon>Eukaryota</taxon>
        <taxon>Metazoa</taxon>
        <taxon>Ecdysozoa</taxon>
        <taxon>Arthropoda</taxon>
        <taxon>Hexapoda</taxon>
        <taxon>Insecta</taxon>
        <taxon>Pterygota</taxon>
        <taxon>Neoptera</taxon>
        <taxon>Endopterygota</taxon>
        <taxon>Hymenoptera</taxon>
        <taxon>Apocrita</taxon>
        <taxon>Ichneumonoidea</taxon>
        <taxon>Braconidae</taxon>
        <taxon>Euphorinae</taxon>
        <taxon>Microctonus</taxon>
    </lineage>
</organism>
<evidence type="ECO:0000256" key="5">
    <source>
        <dbReference type="ARBA" id="ARBA00022989"/>
    </source>
</evidence>
<dbReference type="PANTHER" id="PTHR21137">
    <property type="entry name" value="ODORANT RECEPTOR"/>
    <property type="match status" value="1"/>
</dbReference>
<name>A0AA39FJL0_9HYME</name>
<protein>
    <recommendedName>
        <fullName evidence="9">Odorant receptor</fullName>
    </recommendedName>
</protein>